<reference evidence="2 4" key="2">
    <citation type="submission" date="2018-06" db="EMBL/GenBank/DDBJ databases">
        <authorList>
            <consortium name="Pathogen Informatics"/>
            <person name="Doyle S."/>
        </authorList>
    </citation>
    <scope>NUCLEOTIDE SEQUENCE [LARGE SCALE GENOMIC DNA]</scope>
    <source>
        <strain evidence="2 4">NCTC10293</strain>
    </source>
</reference>
<dbReference type="AlphaFoldDB" id="A0A1T0A9P3"/>
<evidence type="ECO:0000313" key="3">
    <source>
        <dbReference type="Proteomes" id="UP000190435"/>
    </source>
</evidence>
<organism evidence="1 3">
    <name type="scientific">Moraxella caviae</name>
    <dbReference type="NCBI Taxonomy" id="34060"/>
    <lineage>
        <taxon>Bacteria</taxon>
        <taxon>Pseudomonadati</taxon>
        <taxon>Pseudomonadota</taxon>
        <taxon>Gammaproteobacteria</taxon>
        <taxon>Moraxellales</taxon>
        <taxon>Moraxellaceae</taxon>
        <taxon>Moraxella</taxon>
    </lineage>
</organism>
<evidence type="ECO:0000313" key="4">
    <source>
        <dbReference type="Proteomes" id="UP000255279"/>
    </source>
</evidence>
<dbReference type="EMBL" id="UGQE01000001">
    <property type="protein sequence ID" value="STZ10571.1"/>
    <property type="molecule type" value="Genomic_DNA"/>
</dbReference>
<evidence type="ECO:0000313" key="2">
    <source>
        <dbReference type="EMBL" id="STZ10571.1"/>
    </source>
</evidence>
<dbReference type="EMBL" id="MUXU01000015">
    <property type="protein sequence ID" value="OOR92359.1"/>
    <property type="molecule type" value="Genomic_DNA"/>
</dbReference>
<name>A0A1T0A9P3_9GAMM</name>
<keyword evidence="3" id="KW-1185">Reference proteome</keyword>
<accession>A0A1T0A9P3</accession>
<reference evidence="1 3" key="1">
    <citation type="submission" date="2017-02" db="EMBL/GenBank/DDBJ databases">
        <title>Draft genome sequence of Moraxella caviae CCUG 355 type strain.</title>
        <authorList>
            <person name="Engstrom-Jakobsson H."/>
            <person name="Salva-Serra F."/>
            <person name="Thorell K."/>
            <person name="Gonzales-Siles L."/>
            <person name="Karlsson R."/>
            <person name="Boulund F."/>
            <person name="Engstrand L."/>
            <person name="Moore E."/>
        </authorList>
    </citation>
    <scope>NUCLEOTIDE SEQUENCE [LARGE SCALE GENOMIC DNA]</scope>
    <source>
        <strain evidence="1 3">CCUG 355</strain>
    </source>
</reference>
<protein>
    <submittedName>
        <fullName evidence="1">Uncharacterized protein</fullName>
    </submittedName>
</protein>
<proteinExistence type="predicted"/>
<evidence type="ECO:0000313" key="1">
    <source>
        <dbReference type="EMBL" id="OOR92359.1"/>
    </source>
</evidence>
<dbReference type="Proteomes" id="UP000190435">
    <property type="component" value="Unassembled WGS sequence"/>
</dbReference>
<gene>
    <name evidence="1" type="ORF">B0181_01890</name>
    <name evidence="2" type="ORF">NCTC10293_00912</name>
</gene>
<dbReference type="Proteomes" id="UP000255279">
    <property type="component" value="Unassembled WGS sequence"/>
</dbReference>
<dbReference type="RefSeq" id="WP_078275798.1">
    <property type="nucleotide sequence ID" value="NZ_MUXU01000015.1"/>
</dbReference>
<sequence>MLSITNPTAIQALNASPMMIAEAVKKSPVLITNDSKSLFYCVDQAVFADFLAWQKERDLAQNKPDGAKKKKRIGDFAGALRTKTDVRLTIQELNLAITQSAEQGSKQGL</sequence>